<organism evidence="1 2">
    <name type="scientific">Arthrobacter cupressi</name>
    <dbReference type="NCBI Taxonomy" id="1045773"/>
    <lineage>
        <taxon>Bacteria</taxon>
        <taxon>Bacillati</taxon>
        <taxon>Actinomycetota</taxon>
        <taxon>Actinomycetes</taxon>
        <taxon>Micrococcales</taxon>
        <taxon>Micrococcaceae</taxon>
        <taxon>Arthrobacter</taxon>
    </lineage>
</organism>
<name>A0A1G8JV50_9MICC</name>
<dbReference type="EMBL" id="FNEI01000002">
    <property type="protein sequence ID" value="SDI35106.1"/>
    <property type="molecule type" value="Genomic_DNA"/>
</dbReference>
<evidence type="ECO:0000313" key="1">
    <source>
        <dbReference type="EMBL" id="SDI35106.1"/>
    </source>
</evidence>
<dbReference type="AlphaFoldDB" id="A0A1G8JV50"/>
<sequence length="201" mass="19811">MRPSVHAAVIAKWAAIPAALVVSGLVVSQASYSAFSATTNNAGNSWASGTLALSNDAGTALFSATNIKPGDGGSKCITVSTTATVASTLKLYASSYSKGTKSLGDRINVTVTSGSFPGAAPAGGACTGFTAGSTAVATTSLTSFAAASSSYATGADSYALPAGGTRTYKIDWTFASAGSPAADNPYQGDTASIGFTWESQS</sequence>
<dbReference type="RefSeq" id="WP_074586709.1">
    <property type="nucleotide sequence ID" value="NZ_FNEI01000002.1"/>
</dbReference>
<dbReference type="OrthoDB" id="3826640at2"/>
<accession>A0A1G8JV50</accession>
<protein>
    <recommendedName>
        <fullName evidence="3">Camelysin metallo-endopeptidase</fullName>
    </recommendedName>
</protein>
<keyword evidence="2" id="KW-1185">Reference proteome</keyword>
<dbReference type="Proteomes" id="UP000182130">
    <property type="component" value="Unassembled WGS sequence"/>
</dbReference>
<proteinExistence type="predicted"/>
<gene>
    <name evidence="1" type="ORF">SAMN05216555_10245</name>
</gene>
<evidence type="ECO:0000313" key="2">
    <source>
        <dbReference type="Proteomes" id="UP000182130"/>
    </source>
</evidence>
<evidence type="ECO:0008006" key="3">
    <source>
        <dbReference type="Google" id="ProtNLM"/>
    </source>
</evidence>
<dbReference type="STRING" id="1045773.SAMN05216555_10245"/>
<reference evidence="2" key="1">
    <citation type="submission" date="2016-10" db="EMBL/GenBank/DDBJ databases">
        <authorList>
            <person name="Varghese N."/>
            <person name="Submissions S."/>
        </authorList>
    </citation>
    <scope>NUCLEOTIDE SEQUENCE [LARGE SCALE GENOMIC DNA]</scope>
    <source>
        <strain evidence="2">CGMCC 1.10783</strain>
    </source>
</reference>